<keyword evidence="2" id="KW-0472">Membrane</keyword>
<evidence type="ECO:0000256" key="1">
    <source>
        <dbReference type="SAM" id="MobiDB-lite"/>
    </source>
</evidence>
<feature type="transmembrane region" description="Helical" evidence="2">
    <location>
        <begin position="885"/>
        <end position="907"/>
    </location>
</feature>
<feature type="compositionally biased region" description="Basic residues" evidence="1">
    <location>
        <begin position="17"/>
        <end position="32"/>
    </location>
</feature>
<dbReference type="Proteomes" id="UP001236404">
    <property type="component" value="Unassembled WGS sequence"/>
</dbReference>
<comment type="caution">
    <text evidence="3">The sequence shown here is derived from an EMBL/GenBank/DDBJ whole genome shotgun (WGS) entry which is preliminary data.</text>
</comment>
<feature type="transmembrane region" description="Helical" evidence="2">
    <location>
        <begin position="316"/>
        <end position="341"/>
    </location>
</feature>
<evidence type="ECO:0000313" key="3">
    <source>
        <dbReference type="EMBL" id="MDM7892644.1"/>
    </source>
</evidence>
<keyword evidence="2" id="KW-0812">Transmembrane</keyword>
<name>A0ABT7TSR0_9MICO</name>
<feature type="transmembrane region" description="Helical" evidence="2">
    <location>
        <begin position="56"/>
        <end position="77"/>
    </location>
</feature>
<dbReference type="EMBL" id="JAUCMN010000009">
    <property type="protein sequence ID" value="MDM7892644.1"/>
    <property type="molecule type" value="Genomic_DNA"/>
</dbReference>
<protein>
    <recommendedName>
        <fullName evidence="5">FtsX-like permease family protein</fullName>
    </recommendedName>
</protein>
<dbReference type="InterPro" id="IPR051447">
    <property type="entry name" value="Lipoprotein-release_system"/>
</dbReference>
<feature type="transmembrane region" description="Helical" evidence="2">
    <location>
        <begin position="412"/>
        <end position="434"/>
    </location>
</feature>
<accession>A0ABT7TSR0</accession>
<gene>
    <name evidence="3" type="ORF">QUG93_13195</name>
</gene>
<feature type="region of interest" description="Disordered" evidence="1">
    <location>
        <begin position="1"/>
        <end position="32"/>
    </location>
</feature>
<feature type="transmembrane region" description="Helical" evidence="2">
    <location>
        <begin position="927"/>
        <end position="949"/>
    </location>
</feature>
<feature type="transmembrane region" description="Helical" evidence="2">
    <location>
        <begin position="835"/>
        <end position="856"/>
    </location>
</feature>
<dbReference type="PANTHER" id="PTHR30489">
    <property type="entry name" value="LIPOPROTEIN-RELEASING SYSTEM TRANSMEMBRANE PROTEIN LOLE"/>
    <property type="match status" value="1"/>
</dbReference>
<evidence type="ECO:0000313" key="4">
    <source>
        <dbReference type="Proteomes" id="UP001236404"/>
    </source>
</evidence>
<feature type="transmembrane region" description="Helical" evidence="2">
    <location>
        <begin position="500"/>
        <end position="533"/>
    </location>
</feature>
<evidence type="ECO:0008006" key="5">
    <source>
        <dbReference type="Google" id="ProtNLM"/>
    </source>
</evidence>
<feature type="transmembrane region" description="Helical" evidence="2">
    <location>
        <begin position="554"/>
        <end position="575"/>
    </location>
</feature>
<proteinExistence type="predicted"/>
<dbReference type="PANTHER" id="PTHR30489:SF0">
    <property type="entry name" value="LIPOPROTEIN-RELEASING SYSTEM TRANSMEMBRANE PROTEIN LOLE"/>
    <property type="match status" value="1"/>
</dbReference>
<sequence>MNRRRRTAGADPEHRGARGARGRTGRTPRTRTRTPFALRPALMLGRRLAFAKVGRAALIVSLIGIPTAGFAAAAVVVQSTQPTTEEQLRYDLGHAAAQMRLSGPDLPGMRQDRVQWQYTESARNSPVATADESSPWADLLDHVPSGADAIPVTSAQVVVAGPKAPVAVTAVEGSTWSPELDGHWHVLTGSAPTASDQAMVTPATLARLDLAVGDTVTVTDPVRARFTVTGTMRDAGSGPDGEGVFLPWGTLPAETPVPALRGAADTTVYLPHHAPTWSEIRGLNAHGIVVESRPVVLDPPDERLAGAGVSSVATAYFGALALVGVFAAFEVALLAGAAFLVGTRADTRTYAIVTSVGGERGFVRAVVAGSGLVLGAAGAVLGTALGTGLGVLAVRLLDDGNVTSWPGLHVPVLALLAIAAVAVVAGLVSALVAARTATRIDVLSALRGSLRPAAPRPRAERRRRVWVPVLVVTGSVMTLACGVGVLALQDRPVQGDDWAWVAGIGVALGPCLVQLGVALASPWLLAGVARLSARLGLSARIAARDARRNPVRTVPVLASVMSVVFVASVVITWSASEHARYVRDYEYGTAVGVATTSVALTDQDGNSDGYDAAVTAKAARVLSGVLSDADVRVLAVNREDAGEGPTTVSIPHDFAGRECPTSNTTTCASFLQVTGGGTPHITAGTVDDYALLTGHRPSSAVRRALAEGRAVALWPEYVRDGAVRIDTWRDRTLDDLEPLEETRPDASTSIPAITDVQTPRIQVGVFMTRETAAAHGVRLVDGELAVALPQDLSPSQYDELYSAWQSSGGADRQRWDGPALAYERGPVDQQAAVQALVLALAAAVTIGATAVAVGLARSDGRRDDEVLDAIGAAPVLRRRVSAWQAAILTSIGAVVGTLLGLLPIRALTLRFTGGPTGTTHMPFVADWPVLALLAVGLPLVVTAGTWLTAGRSRRVAVRRAH</sequence>
<organism evidence="3 4">
    <name type="scientific">Curtobacterium caseinilyticum</name>
    <dbReference type="NCBI Taxonomy" id="3055137"/>
    <lineage>
        <taxon>Bacteria</taxon>
        <taxon>Bacillati</taxon>
        <taxon>Actinomycetota</taxon>
        <taxon>Actinomycetes</taxon>
        <taxon>Micrococcales</taxon>
        <taxon>Microbacteriaceae</taxon>
        <taxon>Curtobacterium</taxon>
    </lineage>
</organism>
<feature type="transmembrane region" description="Helical" evidence="2">
    <location>
        <begin position="362"/>
        <end position="392"/>
    </location>
</feature>
<keyword evidence="4" id="KW-1185">Reference proteome</keyword>
<dbReference type="RefSeq" id="WP_289474559.1">
    <property type="nucleotide sequence ID" value="NZ_JAUCMN010000009.1"/>
</dbReference>
<reference evidence="3 4" key="1">
    <citation type="submission" date="2023-06" db="EMBL/GenBank/DDBJ databases">
        <authorList>
            <person name="Feng G."/>
            <person name="Li J."/>
            <person name="Zhu H."/>
        </authorList>
    </citation>
    <scope>NUCLEOTIDE SEQUENCE [LARGE SCALE GENOMIC DNA]</scope>
    <source>
        <strain evidence="3 4">RHCKG28</strain>
    </source>
</reference>
<feature type="transmembrane region" description="Helical" evidence="2">
    <location>
        <begin position="465"/>
        <end position="488"/>
    </location>
</feature>
<evidence type="ECO:0000256" key="2">
    <source>
        <dbReference type="SAM" id="Phobius"/>
    </source>
</evidence>
<keyword evidence="2" id="KW-1133">Transmembrane helix</keyword>